<dbReference type="PANTHER" id="PTHR33908:SF11">
    <property type="entry name" value="MEMBRANE PROTEIN"/>
    <property type="match status" value="1"/>
</dbReference>
<evidence type="ECO:0000256" key="1">
    <source>
        <dbReference type="ARBA" id="ARBA00004651"/>
    </source>
</evidence>
<comment type="subcellular location">
    <subcellularLocation>
        <location evidence="1">Cell membrane</location>
        <topology evidence="1">Multi-pass membrane protein</topology>
    </subcellularLocation>
</comment>
<keyword evidence="10" id="KW-1185">Reference proteome</keyword>
<keyword evidence="7 8" id="KW-0472">Membrane</keyword>
<keyword evidence="2" id="KW-1003">Cell membrane</keyword>
<sequence length="495" mass="54125">MGVIPSFIKPVVASAWLLAQANPARVAVILLAALYACYLPQSGYTALHYDANTYWELGRQYGKTGAFEFTSFSNSMRGYLFPLLLAPFAIAGPHIGLSPIELMRPLGVLIAALFFGALAPALAQAINGPKGPVVPLVRRLLFGALGFAFWRDYFNFSLSDFPALFALCLALWVLLNQKGILASLLAGIALGAAMNMRPVFVAALPFAAVLSFMACPPQSSKHSLTDNPKRWFQWVALLAGLVLVLAPQSYINQTHFNSSTPFVLARSSPNGEGLYLKQLSWGLQYQKYETNIGADYPTVDMNFVDPIGNSLLRSTGGLQLKNTLSYLELAANQPVAILGVWLRHLFNGMDLQYPTPYIKEVYIPSWPLAWLNYSVWLGGVGMLIASAKRVRPHARVYLALAALIMPCLAALPVAVECRFFVPLHMLLCAAVAFGAHPIRAWHASSSIRRVSWAALYIVFVSACFMMSAYTQGCLENGPRKLFSLTQITNLPVVEG</sequence>
<dbReference type="PANTHER" id="PTHR33908">
    <property type="entry name" value="MANNOSYLTRANSFERASE YKCB-RELATED"/>
    <property type="match status" value="1"/>
</dbReference>
<evidence type="ECO:0000256" key="3">
    <source>
        <dbReference type="ARBA" id="ARBA00022676"/>
    </source>
</evidence>
<feature type="transmembrane region" description="Helical" evidence="8">
    <location>
        <begin position="199"/>
        <end position="219"/>
    </location>
</feature>
<evidence type="ECO:0000313" key="10">
    <source>
        <dbReference type="Proteomes" id="UP000199029"/>
    </source>
</evidence>
<dbReference type="GO" id="GO:0005886">
    <property type="term" value="C:plasma membrane"/>
    <property type="evidence" value="ECO:0007669"/>
    <property type="project" value="UniProtKB-SubCell"/>
</dbReference>
<feature type="transmembrane region" description="Helical" evidence="8">
    <location>
        <begin position="421"/>
        <end position="438"/>
    </location>
</feature>
<feature type="transmembrane region" description="Helical" evidence="8">
    <location>
        <begin position="366"/>
        <end position="384"/>
    </location>
</feature>
<name>A0A1I5T5F5_HYMAR</name>
<feature type="transmembrane region" description="Helical" evidence="8">
    <location>
        <begin position="79"/>
        <end position="100"/>
    </location>
</feature>
<dbReference type="OrthoDB" id="6008354at2"/>
<evidence type="ECO:0000256" key="5">
    <source>
        <dbReference type="ARBA" id="ARBA00022692"/>
    </source>
</evidence>
<keyword evidence="4" id="KW-0808">Transferase</keyword>
<dbReference type="AlphaFoldDB" id="A0A1I5T5F5"/>
<evidence type="ECO:0008006" key="11">
    <source>
        <dbReference type="Google" id="ProtNLM"/>
    </source>
</evidence>
<feature type="transmembrane region" description="Helical" evidence="8">
    <location>
        <begin position="326"/>
        <end position="346"/>
    </location>
</feature>
<evidence type="ECO:0000256" key="2">
    <source>
        <dbReference type="ARBA" id="ARBA00022475"/>
    </source>
</evidence>
<gene>
    <name evidence="9" type="ORF">SAMN04515668_0325</name>
</gene>
<dbReference type="InterPro" id="IPR050297">
    <property type="entry name" value="LipidA_mod_glycosyltrf_83"/>
</dbReference>
<feature type="transmembrane region" description="Helical" evidence="8">
    <location>
        <begin position="396"/>
        <end position="415"/>
    </location>
</feature>
<evidence type="ECO:0000256" key="6">
    <source>
        <dbReference type="ARBA" id="ARBA00022989"/>
    </source>
</evidence>
<keyword evidence="6 8" id="KW-1133">Transmembrane helix</keyword>
<feature type="transmembrane region" description="Helical" evidence="8">
    <location>
        <begin position="450"/>
        <end position="469"/>
    </location>
</feature>
<dbReference type="EMBL" id="FOXS01000001">
    <property type="protein sequence ID" value="SFP78270.1"/>
    <property type="molecule type" value="Genomic_DNA"/>
</dbReference>
<dbReference type="RefSeq" id="WP_143080005.1">
    <property type="nucleotide sequence ID" value="NZ_FOXS01000001.1"/>
</dbReference>
<feature type="transmembrane region" description="Helical" evidence="8">
    <location>
        <begin position="106"/>
        <end position="126"/>
    </location>
</feature>
<dbReference type="GO" id="GO:0016763">
    <property type="term" value="F:pentosyltransferase activity"/>
    <property type="evidence" value="ECO:0007669"/>
    <property type="project" value="TreeGrafter"/>
</dbReference>
<evidence type="ECO:0000256" key="7">
    <source>
        <dbReference type="ARBA" id="ARBA00023136"/>
    </source>
</evidence>
<evidence type="ECO:0000256" key="4">
    <source>
        <dbReference type="ARBA" id="ARBA00022679"/>
    </source>
</evidence>
<feature type="transmembrane region" description="Helical" evidence="8">
    <location>
        <begin position="163"/>
        <end position="192"/>
    </location>
</feature>
<dbReference type="Proteomes" id="UP000199029">
    <property type="component" value="Unassembled WGS sequence"/>
</dbReference>
<organism evidence="9 10">
    <name type="scientific">Hymenobacter arizonensis</name>
    <name type="common">Siccationidurans arizonensis</name>
    <dbReference type="NCBI Taxonomy" id="1227077"/>
    <lineage>
        <taxon>Bacteria</taxon>
        <taxon>Pseudomonadati</taxon>
        <taxon>Bacteroidota</taxon>
        <taxon>Cytophagia</taxon>
        <taxon>Cytophagales</taxon>
        <taxon>Hymenobacteraceae</taxon>
        <taxon>Hymenobacter</taxon>
    </lineage>
</organism>
<proteinExistence type="predicted"/>
<dbReference type="GO" id="GO:0009103">
    <property type="term" value="P:lipopolysaccharide biosynthetic process"/>
    <property type="evidence" value="ECO:0007669"/>
    <property type="project" value="UniProtKB-ARBA"/>
</dbReference>
<feature type="transmembrane region" description="Helical" evidence="8">
    <location>
        <begin position="231"/>
        <end position="251"/>
    </location>
</feature>
<accession>A0A1I5T5F5</accession>
<keyword evidence="5 8" id="KW-0812">Transmembrane</keyword>
<keyword evidence="3" id="KW-0328">Glycosyltransferase</keyword>
<evidence type="ECO:0000256" key="8">
    <source>
        <dbReference type="SAM" id="Phobius"/>
    </source>
</evidence>
<protein>
    <recommendedName>
        <fullName evidence="11">Dolichyl-phosphate-mannose-protein mannosyltransferase</fullName>
    </recommendedName>
</protein>
<reference evidence="10" key="1">
    <citation type="submission" date="2016-10" db="EMBL/GenBank/DDBJ databases">
        <authorList>
            <person name="Varghese N."/>
            <person name="Submissions S."/>
        </authorList>
    </citation>
    <scope>NUCLEOTIDE SEQUENCE [LARGE SCALE GENOMIC DNA]</scope>
    <source>
        <strain evidence="10">OR362-8,ATCC BAA-1266,JCM 13504</strain>
    </source>
</reference>
<evidence type="ECO:0000313" key="9">
    <source>
        <dbReference type="EMBL" id="SFP78270.1"/>
    </source>
</evidence>